<evidence type="ECO:0000313" key="5">
    <source>
        <dbReference type="EMBL" id="UYO61429.1"/>
    </source>
</evidence>
<dbReference type="Proteomes" id="UP000322619">
    <property type="component" value="Unassembled WGS sequence"/>
</dbReference>
<dbReference type="RefSeq" id="WP_070371177.1">
    <property type="nucleotide sequence ID" value="NZ_CABIIK010000056.1"/>
</dbReference>
<gene>
    <name evidence="3" type="ORF">ACWI_18740</name>
    <name evidence="4" type="ORF">FXB42_01535</name>
    <name evidence="5" type="ORF">LNN31_11610</name>
</gene>
<evidence type="ECO:0000313" key="8">
    <source>
        <dbReference type="Proteomes" id="UP001163550"/>
    </source>
</evidence>
<dbReference type="GO" id="GO:0046872">
    <property type="term" value="F:metal ion binding"/>
    <property type="evidence" value="ECO:0007669"/>
    <property type="project" value="UniProtKB-KW"/>
</dbReference>
<evidence type="ECO:0000313" key="6">
    <source>
        <dbReference type="Proteomes" id="UP000176244"/>
    </source>
</evidence>
<organism evidence="3 6">
    <name type="scientific">Acetobacterium wieringae</name>
    <dbReference type="NCBI Taxonomy" id="52694"/>
    <lineage>
        <taxon>Bacteria</taxon>
        <taxon>Bacillati</taxon>
        <taxon>Bacillota</taxon>
        <taxon>Clostridia</taxon>
        <taxon>Eubacteriales</taxon>
        <taxon>Eubacteriaceae</taxon>
        <taxon>Acetobacterium</taxon>
    </lineage>
</organism>
<reference evidence="3 6" key="1">
    <citation type="submission" date="2015-09" db="EMBL/GenBank/DDBJ databases">
        <title>Genome sequence of Acetobacterium wieringae DSM 1911.</title>
        <authorList>
            <person name="Poehlein A."/>
            <person name="Bengelsdorf F.R."/>
            <person name="Schiel-Bengelsdorf B."/>
            <person name="Duerre P."/>
            <person name="Daniel R."/>
        </authorList>
    </citation>
    <scope>NUCLEOTIDE SEQUENCE [LARGE SCALE GENOMIC DNA]</scope>
    <source>
        <strain evidence="3 6">DSM 1911</strain>
    </source>
</reference>
<dbReference type="Proteomes" id="UP001163550">
    <property type="component" value="Chromosome"/>
</dbReference>
<dbReference type="InterPro" id="IPR013096">
    <property type="entry name" value="Cupin_2"/>
</dbReference>
<protein>
    <submittedName>
        <fullName evidence="3">Cupin domain protein</fullName>
    </submittedName>
    <submittedName>
        <fullName evidence="4">Cupin domain-containing protein</fullName>
    </submittedName>
</protein>
<dbReference type="SUPFAM" id="SSF51182">
    <property type="entry name" value="RmlC-like cupins"/>
    <property type="match status" value="1"/>
</dbReference>
<dbReference type="EMBL" id="VSLA01000002">
    <property type="protein sequence ID" value="TYC88324.1"/>
    <property type="molecule type" value="Genomic_DNA"/>
</dbReference>
<feature type="domain" description="Cupin type-2" evidence="2">
    <location>
        <begin position="44"/>
        <end position="110"/>
    </location>
</feature>
<reference evidence="4 7" key="2">
    <citation type="submission" date="2019-08" db="EMBL/GenBank/DDBJ databases">
        <title>Isolation and enrichment of carboxydotrophic bacteria from anaerobic sludge for the production of bio-based chemicals from syngas.</title>
        <authorList>
            <person name="Antares A.L."/>
            <person name="Moreira J."/>
            <person name="Diender M."/>
            <person name="Parshina S.N."/>
            <person name="Stams A.J.M."/>
            <person name="Alves M."/>
            <person name="Alves J.I."/>
            <person name="Sousa D.Z."/>
        </authorList>
    </citation>
    <scope>NUCLEOTIDE SEQUENCE [LARGE SCALE GENOMIC DNA]</scope>
    <source>
        <strain evidence="4 7">JM</strain>
    </source>
</reference>
<evidence type="ECO:0000313" key="3">
    <source>
        <dbReference type="EMBL" id="OFV70662.1"/>
    </source>
</evidence>
<dbReference type="CDD" id="cd02221">
    <property type="entry name" value="cupin_TM1287-like"/>
    <property type="match status" value="1"/>
</dbReference>
<dbReference type="Gene3D" id="2.60.120.10">
    <property type="entry name" value="Jelly Rolls"/>
    <property type="match status" value="1"/>
</dbReference>
<dbReference type="EMBL" id="LKEU01000029">
    <property type="protein sequence ID" value="OFV70662.1"/>
    <property type="molecule type" value="Genomic_DNA"/>
</dbReference>
<keyword evidence="8" id="KW-1185">Reference proteome</keyword>
<dbReference type="AlphaFoldDB" id="A0A1F2PIG3"/>
<dbReference type="OrthoDB" id="9797047at2"/>
<dbReference type="InterPro" id="IPR011051">
    <property type="entry name" value="RmlC_Cupin_sf"/>
</dbReference>
<keyword evidence="1" id="KW-0479">Metal-binding</keyword>
<dbReference type="InterPro" id="IPR051610">
    <property type="entry name" value="GPI/OXD"/>
</dbReference>
<dbReference type="Proteomes" id="UP000176244">
    <property type="component" value="Unassembled WGS sequence"/>
</dbReference>
<dbReference type="EMBL" id="CP087994">
    <property type="protein sequence ID" value="UYO61429.1"/>
    <property type="molecule type" value="Genomic_DNA"/>
</dbReference>
<evidence type="ECO:0000256" key="1">
    <source>
        <dbReference type="ARBA" id="ARBA00022723"/>
    </source>
</evidence>
<accession>A0A1F2PIG3</accession>
<name>A0A1F2PIG3_9FIRM</name>
<reference evidence="5" key="3">
    <citation type="submission" date="2021-11" db="EMBL/GenBank/DDBJ databases">
        <title>Isoprene-degrading acetogen.</title>
        <authorList>
            <person name="Yang Y."/>
            <person name="Jin H."/>
            <person name="Yan J."/>
        </authorList>
    </citation>
    <scope>NUCLEOTIDE SEQUENCE</scope>
    <source>
        <strain evidence="5">Berkeley</strain>
    </source>
</reference>
<evidence type="ECO:0000259" key="2">
    <source>
        <dbReference type="Pfam" id="PF07883"/>
    </source>
</evidence>
<sequence>MIIQNESKTQEIKQNMRGGHGNVEITHITDSEILGKNCRLFAQITVKPGDSIGEHQHTGEQEIFYFLQGKGMVVDNGIQLQIGPGDVMVTPDQGSHSVVNTGDEDLVFMALILNENV</sequence>
<dbReference type="PANTHER" id="PTHR35848">
    <property type="entry name" value="OXALATE-BINDING PROTEIN"/>
    <property type="match status" value="1"/>
</dbReference>
<evidence type="ECO:0000313" key="4">
    <source>
        <dbReference type="EMBL" id="TYC88324.1"/>
    </source>
</evidence>
<evidence type="ECO:0000313" key="7">
    <source>
        <dbReference type="Proteomes" id="UP000322619"/>
    </source>
</evidence>
<dbReference type="STRING" id="52694.ACWI_18740"/>
<dbReference type="Pfam" id="PF07883">
    <property type="entry name" value="Cupin_2"/>
    <property type="match status" value="1"/>
</dbReference>
<dbReference type="InterPro" id="IPR014710">
    <property type="entry name" value="RmlC-like_jellyroll"/>
</dbReference>
<dbReference type="PANTHER" id="PTHR35848:SF6">
    <property type="entry name" value="CUPIN TYPE-2 DOMAIN-CONTAINING PROTEIN"/>
    <property type="match status" value="1"/>
</dbReference>
<proteinExistence type="predicted"/>